<organism evidence="2 3">
    <name type="scientific">Agrobacterium tumefaciens str. Kerr 14</name>
    <dbReference type="NCBI Taxonomy" id="1183424"/>
    <lineage>
        <taxon>Bacteria</taxon>
        <taxon>Pseudomonadati</taxon>
        <taxon>Pseudomonadota</taxon>
        <taxon>Alphaproteobacteria</taxon>
        <taxon>Hyphomicrobiales</taxon>
        <taxon>Rhizobiaceae</taxon>
        <taxon>Rhizobium/Agrobacterium group</taxon>
        <taxon>Agrobacterium</taxon>
        <taxon>Agrobacterium tumefaciens complex</taxon>
    </lineage>
</organism>
<name>A0A1S7QWA2_AGRTU</name>
<reference evidence="2 3" key="1">
    <citation type="submission" date="2016-01" db="EMBL/GenBank/DDBJ databases">
        <authorList>
            <person name="Oliw E.H."/>
        </authorList>
    </citation>
    <scope>NUCLEOTIDE SEQUENCE [LARGE SCALE GENOMIC DNA]</scope>
    <source>
        <strain evidence="2 3">Kerr 14</strain>
    </source>
</reference>
<sequence>MVSDGHREQIWGRSLKLRSKPIDDVYAQFLKMELESGEAHQTKSTLQEICRLHRQGFQFREPIRSTIETLVSGLLIRLSQDRKVVRWCLNAIAQFGRKDFSLAAVQRSIEVYGNDPEIAGAAVAAMFKIDARTLEHANAIELQREIVVLGAMQNTDPGKLDLRDISIDVDSAHPNILKLALITVGIGRAVKNLFHPRYENSEIVRVLGKHDDDIVRQYSVWAIIEHTDLGPEHLGIDLKELEKEPANVRAKVYGLLATHRSKDFQQQEYLIRGADDDHPEARMGLATMLASTYYDGMETATVNWLENEPNEKVREVLLGHFARCGSKCPAYQEFVIDHFDKHPSSQERLMGMAAGTKFYGILERRRQQGQNLDLFPMGDDARYEKVMPMKILMLSATPEDEERLRVDEENREIKRHIRENGGKLDIGSEFAVKVSDLQGHLLREKPDVLHFSGHGSSASSIVLEDAQGQAFDVDPQALADLMKMFKSHLKCVILNCCYSDAQAAAISQHIPFVIGCDDSVGDTAALTFAYAFYRALSHDRGFEDAFEFGVNEINLTSDRAESKMYKIHKA</sequence>
<evidence type="ECO:0000313" key="3">
    <source>
        <dbReference type="Proteomes" id="UP000191897"/>
    </source>
</evidence>
<proteinExistence type="predicted"/>
<evidence type="ECO:0000313" key="2">
    <source>
        <dbReference type="EMBL" id="CUX42757.1"/>
    </source>
</evidence>
<dbReference type="SUPFAM" id="SSF48371">
    <property type="entry name" value="ARM repeat"/>
    <property type="match status" value="1"/>
</dbReference>
<accession>A0A1S7QWA2</accession>
<protein>
    <recommendedName>
        <fullName evidence="1">CHAT domain-containing protein</fullName>
    </recommendedName>
</protein>
<evidence type="ECO:0000259" key="1">
    <source>
        <dbReference type="Pfam" id="PF12770"/>
    </source>
</evidence>
<dbReference type="InterPro" id="IPR016024">
    <property type="entry name" value="ARM-type_fold"/>
</dbReference>
<dbReference type="AlphaFoldDB" id="A0A1S7QWA2"/>
<dbReference type="InterPro" id="IPR024983">
    <property type="entry name" value="CHAT_dom"/>
</dbReference>
<dbReference type="Pfam" id="PF12770">
    <property type="entry name" value="CHAT"/>
    <property type="match status" value="1"/>
</dbReference>
<dbReference type="EMBL" id="FBWC01000018">
    <property type="protein sequence ID" value="CUX42757.1"/>
    <property type="molecule type" value="Genomic_DNA"/>
</dbReference>
<dbReference type="Proteomes" id="UP000191897">
    <property type="component" value="Unassembled WGS sequence"/>
</dbReference>
<feature type="domain" description="CHAT" evidence="1">
    <location>
        <begin position="405"/>
        <end position="543"/>
    </location>
</feature>
<gene>
    <name evidence="2" type="ORF">AGR4C_Cc90013</name>
</gene>